<comment type="similarity">
    <text evidence="1">Belongs to the glycosyltransferase 2 family.</text>
</comment>
<dbReference type="InterPro" id="IPR029044">
    <property type="entry name" value="Nucleotide-diphossugar_trans"/>
</dbReference>
<feature type="transmembrane region" description="Helical" evidence="4">
    <location>
        <begin position="627"/>
        <end position="648"/>
    </location>
</feature>
<evidence type="ECO:0000256" key="3">
    <source>
        <dbReference type="ARBA" id="ARBA00022679"/>
    </source>
</evidence>
<keyword evidence="2" id="KW-0328">Glycosyltransferase</keyword>
<dbReference type="InterPro" id="IPR002509">
    <property type="entry name" value="NODB_dom"/>
</dbReference>
<name>A0A543P1C2_9ACTN</name>
<protein>
    <submittedName>
        <fullName evidence="6">Biofilm PGA synthesis N-glycosyltransferase PgaC</fullName>
    </submittedName>
</protein>
<dbReference type="PANTHER" id="PTHR43630:SF1">
    <property type="entry name" value="POLY-BETA-1,6-N-ACETYL-D-GLUCOSAMINE SYNTHASE"/>
    <property type="match status" value="1"/>
</dbReference>
<keyword evidence="4" id="KW-1133">Transmembrane helix</keyword>
<keyword evidence="4" id="KW-0472">Membrane</keyword>
<keyword evidence="3 6" id="KW-0808">Transferase</keyword>
<dbReference type="Gene3D" id="3.20.20.370">
    <property type="entry name" value="Glycoside hydrolase/deacetylase"/>
    <property type="match status" value="1"/>
</dbReference>
<dbReference type="GO" id="GO:0016810">
    <property type="term" value="F:hydrolase activity, acting on carbon-nitrogen (but not peptide) bonds"/>
    <property type="evidence" value="ECO:0007669"/>
    <property type="project" value="InterPro"/>
</dbReference>
<dbReference type="AlphaFoldDB" id="A0A543P1C2"/>
<gene>
    <name evidence="6" type="ORF">FHU33_4589</name>
</gene>
<accession>A0A543P1C2</accession>
<sequence length="751" mass="81621">MFLNPTGRRWRRVRIAALVLLAALIAVIAVAVPKLTASPALAGAGVPEAPTLDEIGDPPVVGEGPLVRVVRLLESGGRTYAQEPFYGQVVGELSAADATKARDAEYAVQRYGYSATAEKTISLTFDDGPHPVHTPQLLDLLSEHGVPATFFVIGDEAARHPEIVQRLSLEGHAVANHTLTHVDMNETPSFRQRAELALTDRLLRAETGNYASYFRLPYEGADEKSIRKDLTGILRAQQLGYAVASHDFDPQDWSFPVGTDVDEVPMPPLDEQSNITVLLHDGGADRTLTLEYVEKLIVEARAAGYTFHSMPQVMPAIQAATGTAPVSAWDTAALGLATVLFVWPGSVLTVLFVLALVTMLGLGLLTTVLAVVRSRRRRKAPNVAAPAGVSVLIAAYNEELVITRTLQYVLASEYPVDEVLVVDDGSTDGTAAMVRDVAELDSRVRLLQQPNSGKWAALNRGFEEARHPVVVTLDADTLFAPTTVGHLVAGFTRPDVGAVAGVIKVGNYARNVVTRWQALEYITQIGVDRSASALLNAVMIVPGACAAWRREAVLEAGGYSNATLAEDCDLTLLLHQHGWRVEQADQAVAFTEAPETVDDLLKQRVRWMFGTVQALWRHRDMILRPRFGWLGMLIMPMAALQILLPLVFTPLVVVVVLQMLASAGPLPVLGYFLLFAVIYGAIAAVAVRLLEERPAHLLMVPLYRFIYEPLRAYLLYATIGTAVRGIRLGWNKLARTAHMDEAAEQPVTVPA</sequence>
<comment type="caution">
    <text evidence="6">The sequence shown here is derived from an EMBL/GenBank/DDBJ whole genome shotgun (WGS) entry which is preliminary data.</text>
</comment>
<dbReference type="InterPro" id="IPR011330">
    <property type="entry name" value="Glyco_hydro/deAcase_b/a-brl"/>
</dbReference>
<evidence type="ECO:0000256" key="1">
    <source>
        <dbReference type="ARBA" id="ARBA00006739"/>
    </source>
</evidence>
<evidence type="ECO:0000313" key="7">
    <source>
        <dbReference type="Proteomes" id="UP000319865"/>
    </source>
</evidence>
<dbReference type="EMBL" id="VFQE01000002">
    <property type="protein sequence ID" value="TQN37916.1"/>
    <property type="molecule type" value="Genomic_DNA"/>
</dbReference>
<keyword evidence="7" id="KW-1185">Reference proteome</keyword>
<feature type="transmembrane region" description="Helical" evidence="4">
    <location>
        <begin position="347"/>
        <end position="372"/>
    </location>
</feature>
<dbReference type="Gene3D" id="3.90.550.10">
    <property type="entry name" value="Spore Coat Polysaccharide Biosynthesis Protein SpsA, Chain A"/>
    <property type="match status" value="1"/>
</dbReference>
<dbReference type="PROSITE" id="PS51677">
    <property type="entry name" value="NODB"/>
    <property type="match status" value="1"/>
</dbReference>
<dbReference type="GO" id="GO:0016757">
    <property type="term" value="F:glycosyltransferase activity"/>
    <property type="evidence" value="ECO:0007669"/>
    <property type="project" value="UniProtKB-KW"/>
</dbReference>
<dbReference type="Proteomes" id="UP000319865">
    <property type="component" value="Unassembled WGS sequence"/>
</dbReference>
<dbReference type="SUPFAM" id="SSF88713">
    <property type="entry name" value="Glycoside hydrolase/deacetylase"/>
    <property type="match status" value="1"/>
</dbReference>
<dbReference type="GO" id="GO:0005975">
    <property type="term" value="P:carbohydrate metabolic process"/>
    <property type="evidence" value="ECO:0007669"/>
    <property type="project" value="InterPro"/>
</dbReference>
<proteinExistence type="inferred from homology"/>
<keyword evidence="4" id="KW-0812">Transmembrane</keyword>
<organism evidence="6 7">
    <name type="scientific">Blastococcus colisei</name>
    <dbReference type="NCBI Taxonomy" id="1564162"/>
    <lineage>
        <taxon>Bacteria</taxon>
        <taxon>Bacillati</taxon>
        <taxon>Actinomycetota</taxon>
        <taxon>Actinomycetes</taxon>
        <taxon>Geodermatophilales</taxon>
        <taxon>Geodermatophilaceae</taxon>
        <taxon>Blastococcus</taxon>
    </lineage>
</organism>
<dbReference type="Pfam" id="PF01522">
    <property type="entry name" value="Polysacc_deac_1"/>
    <property type="match status" value="1"/>
</dbReference>
<dbReference type="SUPFAM" id="SSF53448">
    <property type="entry name" value="Nucleotide-diphospho-sugar transferases"/>
    <property type="match status" value="1"/>
</dbReference>
<feature type="transmembrane region" description="Helical" evidence="4">
    <location>
        <begin position="668"/>
        <end position="690"/>
    </location>
</feature>
<dbReference type="Pfam" id="PF13641">
    <property type="entry name" value="Glyco_tranf_2_3"/>
    <property type="match status" value="1"/>
</dbReference>
<evidence type="ECO:0000256" key="2">
    <source>
        <dbReference type="ARBA" id="ARBA00022676"/>
    </source>
</evidence>
<evidence type="ECO:0000259" key="5">
    <source>
        <dbReference type="PROSITE" id="PS51677"/>
    </source>
</evidence>
<reference evidence="6 7" key="1">
    <citation type="submission" date="2019-06" db="EMBL/GenBank/DDBJ databases">
        <title>Sequencing the genomes of 1000 actinobacteria strains.</title>
        <authorList>
            <person name="Klenk H.-P."/>
        </authorList>
    </citation>
    <scope>NUCLEOTIDE SEQUENCE [LARGE SCALE GENOMIC DNA]</scope>
    <source>
        <strain evidence="6 7">DSM 46837</strain>
    </source>
</reference>
<evidence type="ECO:0000313" key="6">
    <source>
        <dbReference type="EMBL" id="TQN37916.1"/>
    </source>
</evidence>
<evidence type="ECO:0000256" key="4">
    <source>
        <dbReference type="SAM" id="Phobius"/>
    </source>
</evidence>
<dbReference type="CDD" id="cd06423">
    <property type="entry name" value="CESA_like"/>
    <property type="match status" value="1"/>
</dbReference>
<dbReference type="PANTHER" id="PTHR43630">
    <property type="entry name" value="POLY-BETA-1,6-N-ACETYL-D-GLUCOSAMINE SYNTHASE"/>
    <property type="match status" value="1"/>
</dbReference>
<feature type="domain" description="NodB homology" evidence="5">
    <location>
        <begin position="119"/>
        <end position="308"/>
    </location>
</feature>